<evidence type="ECO:0000256" key="3">
    <source>
        <dbReference type="ARBA" id="ARBA00022737"/>
    </source>
</evidence>
<reference evidence="5 6" key="1">
    <citation type="journal article" date="2024" name="Science">
        <title>Giant polyketide synthase enzymes in the biosynthesis of giant marine polyether toxins.</title>
        <authorList>
            <person name="Fallon T.R."/>
            <person name="Shende V.V."/>
            <person name="Wierzbicki I.H."/>
            <person name="Pendleton A.L."/>
            <person name="Watervoot N.F."/>
            <person name="Auber R.P."/>
            <person name="Gonzalez D.J."/>
            <person name="Wisecaver J.H."/>
            <person name="Moore B.S."/>
        </authorList>
    </citation>
    <scope>NUCLEOTIDE SEQUENCE [LARGE SCALE GENOMIC DNA]</scope>
    <source>
        <strain evidence="5 6">12B1</strain>
    </source>
</reference>
<keyword evidence="3" id="KW-0677">Repeat</keyword>
<feature type="coiled-coil region" evidence="4">
    <location>
        <begin position="19"/>
        <end position="56"/>
    </location>
</feature>
<dbReference type="PANTHER" id="PTHR24113">
    <property type="entry name" value="RAN GTPASE-ACTIVATING PROTEIN 1"/>
    <property type="match status" value="1"/>
</dbReference>
<name>A0AB34KB30_PRYPA</name>
<gene>
    <name evidence="5" type="ORF">AB1Y20_000670</name>
</gene>
<dbReference type="GO" id="GO:0005634">
    <property type="term" value="C:nucleus"/>
    <property type="evidence" value="ECO:0007669"/>
    <property type="project" value="TreeGrafter"/>
</dbReference>
<organism evidence="5 6">
    <name type="scientific">Prymnesium parvum</name>
    <name type="common">Toxic golden alga</name>
    <dbReference type="NCBI Taxonomy" id="97485"/>
    <lineage>
        <taxon>Eukaryota</taxon>
        <taxon>Haptista</taxon>
        <taxon>Haptophyta</taxon>
        <taxon>Prymnesiophyceae</taxon>
        <taxon>Prymnesiales</taxon>
        <taxon>Prymnesiaceae</taxon>
        <taxon>Prymnesium</taxon>
    </lineage>
</organism>
<keyword evidence="1" id="KW-0343">GTPase activation</keyword>
<dbReference type="GO" id="GO:0005829">
    <property type="term" value="C:cytosol"/>
    <property type="evidence" value="ECO:0007669"/>
    <property type="project" value="TreeGrafter"/>
</dbReference>
<evidence type="ECO:0000313" key="5">
    <source>
        <dbReference type="EMBL" id="KAL1529734.1"/>
    </source>
</evidence>
<dbReference type="PROSITE" id="PS51450">
    <property type="entry name" value="LRR"/>
    <property type="match status" value="1"/>
</dbReference>
<dbReference type="SUPFAM" id="SSF52047">
    <property type="entry name" value="RNI-like"/>
    <property type="match status" value="1"/>
</dbReference>
<dbReference type="GO" id="GO:0048471">
    <property type="term" value="C:perinuclear region of cytoplasm"/>
    <property type="evidence" value="ECO:0007669"/>
    <property type="project" value="TreeGrafter"/>
</dbReference>
<dbReference type="Pfam" id="PF13516">
    <property type="entry name" value="LRR_6"/>
    <property type="match status" value="5"/>
</dbReference>
<dbReference type="InterPro" id="IPR027038">
    <property type="entry name" value="RanGap"/>
</dbReference>
<evidence type="ECO:0000313" key="6">
    <source>
        <dbReference type="Proteomes" id="UP001515480"/>
    </source>
</evidence>
<dbReference type="SMART" id="SM00368">
    <property type="entry name" value="LRR_RI"/>
    <property type="match status" value="5"/>
</dbReference>
<dbReference type="GO" id="GO:0005096">
    <property type="term" value="F:GTPase activator activity"/>
    <property type="evidence" value="ECO:0007669"/>
    <property type="project" value="UniProtKB-KW"/>
</dbReference>
<dbReference type="GO" id="GO:0031267">
    <property type="term" value="F:small GTPase binding"/>
    <property type="evidence" value="ECO:0007669"/>
    <property type="project" value="TreeGrafter"/>
</dbReference>
<dbReference type="EMBL" id="JBGBPQ010000001">
    <property type="protein sequence ID" value="KAL1529734.1"/>
    <property type="molecule type" value="Genomic_DNA"/>
</dbReference>
<dbReference type="AlphaFoldDB" id="A0AB34KB30"/>
<protein>
    <submittedName>
        <fullName evidence="5">Uncharacterized protein</fullName>
    </submittedName>
</protein>
<evidence type="ECO:0000256" key="2">
    <source>
        <dbReference type="ARBA" id="ARBA00022614"/>
    </source>
</evidence>
<keyword evidence="6" id="KW-1185">Reference proteome</keyword>
<comment type="caution">
    <text evidence="5">The sequence shown here is derived from an EMBL/GenBank/DDBJ whole genome shotgun (WGS) entry which is preliminary data.</text>
</comment>
<dbReference type="InterPro" id="IPR001611">
    <property type="entry name" value="Leu-rich_rpt"/>
</dbReference>
<dbReference type="InterPro" id="IPR032675">
    <property type="entry name" value="LRR_dom_sf"/>
</dbReference>
<dbReference type="GO" id="GO:0006913">
    <property type="term" value="P:nucleocytoplasmic transport"/>
    <property type="evidence" value="ECO:0007669"/>
    <property type="project" value="TreeGrafter"/>
</dbReference>
<proteinExistence type="predicted"/>
<evidence type="ECO:0000256" key="4">
    <source>
        <dbReference type="SAM" id="Coils"/>
    </source>
</evidence>
<accession>A0AB34KB30</accession>
<sequence>MTAPWDEAAAAQALADERRRQAAALAEKARQLLVEAEEAQRAADDAQLQADAQKRMANVGEELGELSVLGEKAATALCGKLSRSFSELKETAAIRAEQLRLGEEDARGFAYLITARSLPNLEFLSLARNALGDAGTAVLAQSLRPDVPLRHLDLASNSIRETGAAEIGRAMKRGALPLLRKLSLKNNDIDDHGAVALFSTSHDNVEWLNLSHNQIANSGGLSVSRALADRHFKCLRRLSLDHNQLGDKAMDALTSALSRGTELTELYVDFNPASDDAIQAVQLFFEDEAEPVYSRSQHGQSTCSWVSNSLKDTCVCQ</sequence>
<dbReference type="Proteomes" id="UP001515480">
    <property type="component" value="Unassembled WGS sequence"/>
</dbReference>
<dbReference type="PANTHER" id="PTHR24113:SF12">
    <property type="entry name" value="RAN GTPASE-ACTIVATING PROTEIN 1"/>
    <property type="match status" value="1"/>
</dbReference>
<dbReference type="Gene3D" id="3.80.10.10">
    <property type="entry name" value="Ribonuclease Inhibitor"/>
    <property type="match status" value="1"/>
</dbReference>
<keyword evidence="4" id="KW-0175">Coiled coil</keyword>
<evidence type="ECO:0000256" key="1">
    <source>
        <dbReference type="ARBA" id="ARBA00022468"/>
    </source>
</evidence>
<keyword evidence="2" id="KW-0433">Leucine-rich repeat</keyword>